<protein>
    <submittedName>
        <fullName evidence="1">Uncharacterized protein</fullName>
    </submittedName>
</protein>
<reference evidence="1" key="1">
    <citation type="journal article" date="2018" name="Genome Biol.">
        <title>SKESA: strategic k-mer extension for scrupulous assemblies.</title>
        <authorList>
            <person name="Souvorov A."/>
            <person name="Agarwala R."/>
            <person name="Lipman D.J."/>
        </authorList>
    </citation>
    <scope>NUCLEOTIDE SEQUENCE</scope>
    <source>
        <strain evidence="1">R404</strain>
    </source>
</reference>
<dbReference type="EMBL" id="DACSEO010000047">
    <property type="protein sequence ID" value="HAT1682919.1"/>
    <property type="molecule type" value="Genomic_DNA"/>
</dbReference>
<sequence length="497" mass="55502">MSDKKISLPAGSACTSCNYPDPCLFRITVDKFDGQKHTWPVEKKIKLNVLDSGVGSQGTIKVEGKCSEPDCPRATLVSGNEQILLKPEVNNAFTLYYNKRSDQDQSSQPWGASIWSFLNQIILPSDAVDSPHSYKLITEGCIDKSSHVQIDVYPELEVRAVIGFSYSLEGKERSWKERRDERIAARKKMENVLPKNGNKLRSGWTLHTDQFQITRSISLNIDYGLKVCGTDMSFNFAEATRKIKTVRTFEQIGKVEKFISNINNHLLPDPDSSKDRKYKVLSMTVEPIRMGVSYAFQRTSTYDDTTHFMGLYASPFLCLKMKVDLISLIAAYCKIKTIADKCRKYIDEGGNTLECYLQLSIAIDLSIGSAYKNQSWTFDAGSDNKLSFTLEGVVSVAFETKVLFVEISLDASGKIKTEAGFKLDPHDDGIDLVGYHDGIVAEVALSADFKMDNGLDNTKSLDNKPTYKSKFVIGAPLKASESPVRVNLLGKEKMLSR</sequence>
<evidence type="ECO:0000313" key="2">
    <source>
        <dbReference type="Proteomes" id="UP000856143"/>
    </source>
</evidence>
<dbReference type="AlphaFoldDB" id="A0AAN5LAM2"/>
<name>A0AAN5LAM2_KLEOX</name>
<evidence type="ECO:0000313" key="1">
    <source>
        <dbReference type="EMBL" id="HAT1682919.1"/>
    </source>
</evidence>
<reference evidence="1" key="2">
    <citation type="submission" date="2020-11" db="EMBL/GenBank/DDBJ databases">
        <authorList>
            <consortium name="NCBI Pathogen Detection Project"/>
        </authorList>
    </citation>
    <scope>NUCLEOTIDE SEQUENCE</scope>
    <source>
        <strain evidence="1">R404</strain>
    </source>
</reference>
<dbReference type="Proteomes" id="UP000856143">
    <property type="component" value="Unassembled WGS sequence"/>
</dbReference>
<gene>
    <name evidence="1" type="ORF">I8Y21_003629</name>
</gene>
<proteinExistence type="predicted"/>
<organism evidence="1 2">
    <name type="scientific">Klebsiella oxytoca</name>
    <dbReference type="NCBI Taxonomy" id="571"/>
    <lineage>
        <taxon>Bacteria</taxon>
        <taxon>Pseudomonadati</taxon>
        <taxon>Pseudomonadota</taxon>
        <taxon>Gammaproteobacteria</taxon>
        <taxon>Enterobacterales</taxon>
        <taxon>Enterobacteriaceae</taxon>
        <taxon>Klebsiella/Raoultella group</taxon>
        <taxon>Klebsiella</taxon>
    </lineage>
</organism>
<accession>A0AAN5LAM2</accession>
<comment type="caution">
    <text evidence="1">The sequence shown here is derived from an EMBL/GenBank/DDBJ whole genome shotgun (WGS) entry which is preliminary data.</text>
</comment>